<dbReference type="Proteomes" id="UP000520814">
    <property type="component" value="Unassembled WGS sequence"/>
</dbReference>
<evidence type="ECO:0000259" key="9">
    <source>
        <dbReference type="Pfam" id="PF02897"/>
    </source>
</evidence>
<evidence type="ECO:0000313" key="11">
    <source>
        <dbReference type="Proteomes" id="UP000520814"/>
    </source>
</evidence>
<evidence type="ECO:0000256" key="4">
    <source>
        <dbReference type="ARBA" id="ARBA00022670"/>
    </source>
</evidence>
<evidence type="ECO:0000313" key="10">
    <source>
        <dbReference type="EMBL" id="MBB6053163.1"/>
    </source>
</evidence>
<organism evidence="10 11">
    <name type="scientific">Armatimonas rosea</name>
    <dbReference type="NCBI Taxonomy" id="685828"/>
    <lineage>
        <taxon>Bacteria</taxon>
        <taxon>Bacillati</taxon>
        <taxon>Armatimonadota</taxon>
        <taxon>Armatimonadia</taxon>
        <taxon>Armatimonadales</taxon>
        <taxon>Armatimonadaceae</taxon>
        <taxon>Armatimonas</taxon>
    </lineage>
</organism>
<name>A0A7W9W8V9_ARMRO</name>
<dbReference type="PANTHER" id="PTHR42881">
    <property type="entry name" value="PROLYL ENDOPEPTIDASE"/>
    <property type="match status" value="1"/>
</dbReference>
<dbReference type="SUPFAM" id="SSF50993">
    <property type="entry name" value="Peptidase/esterase 'gauge' domain"/>
    <property type="match status" value="1"/>
</dbReference>
<dbReference type="FunFam" id="2.130.10.120:FF:000001">
    <property type="entry name" value="Prolyl endopeptidase"/>
    <property type="match status" value="1"/>
</dbReference>
<keyword evidence="5 10" id="KW-0378">Hydrolase</keyword>
<dbReference type="InterPro" id="IPR002470">
    <property type="entry name" value="Peptidase_S9A"/>
</dbReference>
<dbReference type="Pfam" id="PF00326">
    <property type="entry name" value="Peptidase_S9"/>
    <property type="match status" value="1"/>
</dbReference>
<evidence type="ECO:0000256" key="2">
    <source>
        <dbReference type="ARBA" id="ARBA00005228"/>
    </source>
</evidence>
<comment type="catalytic activity">
    <reaction evidence="1">
        <text>Hydrolysis of Pro-|-Xaa &gt;&gt; Ala-|-Xaa in oligopeptides.</text>
        <dbReference type="EC" id="3.4.21.26"/>
    </reaction>
</comment>
<protein>
    <recommendedName>
        <fullName evidence="3">prolyl oligopeptidase</fullName>
        <ecNumber evidence="3">3.4.21.26</ecNumber>
    </recommendedName>
</protein>
<comment type="similarity">
    <text evidence="2">Belongs to the peptidase S9A family.</text>
</comment>
<dbReference type="Pfam" id="PF02897">
    <property type="entry name" value="Peptidase_S9_N"/>
    <property type="match status" value="1"/>
</dbReference>
<dbReference type="Gene3D" id="2.130.10.120">
    <property type="entry name" value="Prolyl oligopeptidase, N-terminal domain"/>
    <property type="match status" value="1"/>
</dbReference>
<dbReference type="EMBL" id="JACHGW010000005">
    <property type="protein sequence ID" value="MBB6053163.1"/>
    <property type="molecule type" value="Genomic_DNA"/>
</dbReference>
<dbReference type="EC" id="3.4.21.26" evidence="3"/>
<comment type="caution">
    <text evidence="10">The sequence shown here is derived from an EMBL/GenBank/DDBJ whole genome shotgun (WGS) entry which is preliminary data.</text>
</comment>
<sequence>MAVSLKLKRGAWRLEFAAGSPDGPVRAWKAGGVFFGQPGIVTKTIFVKAGETLFVRAIETLAEADTACRAAQEALPGKLVAPRTRIGEAQEFCSRGKPERVVEKVHEALSDIDTLPGIPVARLRAALSEVSAAVLNLRLQAKVEGDTTKLLLVNGESRALPGGRFLVGGKLKPFATIGPKLTASAVVPGTGEAFAQYSIGGGMATLSARVGPGTPLPLVLGPPTGIALPATPAPVRSAPPIVKPTPTPSPTKRTPPTPVRTTPPAPRPSSINPMTKVTYPTSRTVEVVDTYHGTPVADPYRWLEDANSAETVAWITAQNDTAGAILKSLPAREGLQKRLTALWNYERFGLPSHHGSRYFYSRNDGLQNQAVQYVAESLDAEPRVLLDPNMLSTDGTVALAGMSVSEDGNLLAYSIARSGSDWQEWHVRDVTTGKDLADKIEWSKFSGASWLKDGSGFFYSRYAAPDAGTALQGANYNHKVYLHKLGTPQSADTLVYERPDHPDWNLGAMVTDDGRWLVLVANKGTERRNYLFLKDLTQPSAPVQDFLAAGDAAYSPVGNDGSVFYLVTDRDAPLKRLVAVDSSNPAPSAWRTVLPESKETLQGASLFGSTVLATYLKDARSVVRLHNLSTGELIREVALPGIGTAVGFDGKREDTETFFAFSSYTSPTTLYRYDLTEGVSTVFKAPKVAFDPRQFETKQVFTTSKDGTKVPMFLTYKKGLELNGNNPVYLYAYGGFNISLTPGFSVAALTWMEQGGVYAVANLRGGGEYGKEWYEAGTKLRKQNVFDDFIGCAEWLIAQKYTRPEKLAIAGGSNGGLLVGACMTQRPDLFGVALPAVGVLDMLRFDKFTIGWAWKSDYGDPANADEFKALLAYSPYHNLKPGTRYPATLITTSDHDDRVVPAHSYKFAARLQAAQDPNGPPTLIRIETKAGHGAGKPTSKIIEEQADIFAFVMRALGMEAVLR</sequence>
<evidence type="ECO:0000256" key="3">
    <source>
        <dbReference type="ARBA" id="ARBA00011897"/>
    </source>
</evidence>
<dbReference type="GO" id="GO:0006508">
    <property type="term" value="P:proteolysis"/>
    <property type="evidence" value="ECO:0007669"/>
    <property type="project" value="UniProtKB-KW"/>
</dbReference>
<proteinExistence type="inferred from homology"/>
<dbReference type="InterPro" id="IPR029058">
    <property type="entry name" value="AB_hydrolase_fold"/>
</dbReference>
<dbReference type="InterPro" id="IPR001375">
    <property type="entry name" value="Peptidase_S9_cat"/>
</dbReference>
<accession>A0A7W9W8V9</accession>
<keyword evidence="6" id="KW-0720">Serine protease</keyword>
<gene>
    <name evidence="10" type="ORF">HNQ39_004995</name>
</gene>
<dbReference type="InterPro" id="IPR023302">
    <property type="entry name" value="Pept_S9A_N"/>
</dbReference>
<dbReference type="SUPFAM" id="SSF53474">
    <property type="entry name" value="alpha/beta-Hydrolases"/>
    <property type="match status" value="1"/>
</dbReference>
<dbReference type="AlphaFoldDB" id="A0A7W9W8V9"/>
<reference evidence="10 11" key="1">
    <citation type="submission" date="2020-08" db="EMBL/GenBank/DDBJ databases">
        <title>Genomic Encyclopedia of Type Strains, Phase IV (KMG-IV): sequencing the most valuable type-strain genomes for metagenomic binning, comparative biology and taxonomic classification.</title>
        <authorList>
            <person name="Goeker M."/>
        </authorList>
    </citation>
    <scope>NUCLEOTIDE SEQUENCE [LARGE SCALE GENOMIC DNA]</scope>
    <source>
        <strain evidence="10 11">DSM 23562</strain>
    </source>
</reference>
<feature type="domain" description="Peptidase S9A N-terminal" evidence="9">
    <location>
        <begin position="280"/>
        <end position="685"/>
    </location>
</feature>
<dbReference type="GO" id="GO:0005829">
    <property type="term" value="C:cytosol"/>
    <property type="evidence" value="ECO:0007669"/>
    <property type="project" value="TreeGrafter"/>
</dbReference>
<evidence type="ECO:0000256" key="5">
    <source>
        <dbReference type="ARBA" id="ARBA00022801"/>
    </source>
</evidence>
<dbReference type="GO" id="GO:0004252">
    <property type="term" value="F:serine-type endopeptidase activity"/>
    <property type="evidence" value="ECO:0007669"/>
    <property type="project" value="UniProtKB-EC"/>
</dbReference>
<evidence type="ECO:0000256" key="1">
    <source>
        <dbReference type="ARBA" id="ARBA00001070"/>
    </source>
</evidence>
<dbReference type="PRINTS" id="PR00862">
    <property type="entry name" value="PROLIGOPTASE"/>
</dbReference>
<dbReference type="GO" id="GO:0070012">
    <property type="term" value="F:oligopeptidase activity"/>
    <property type="evidence" value="ECO:0007669"/>
    <property type="project" value="TreeGrafter"/>
</dbReference>
<dbReference type="Gene3D" id="3.40.50.1820">
    <property type="entry name" value="alpha/beta hydrolase"/>
    <property type="match status" value="1"/>
</dbReference>
<keyword evidence="4" id="KW-0645">Protease</keyword>
<feature type="region of interest" description="Disordered" evidence="7">
    <location>
        <begin position="231"/>
        <end position="276"/>
    </location>
</feature>
<dbReference type="InterPro" id="IPR051167">
    <property type="entry name" value="Prolyl_oligopep/macrocyclase"/>
</dbReference>
<evidence type="ECO:0000259" key="8">
    <source>
        <dbReference type="Pfam" id="PF00326"/>
    </source>
</evidence>
<dbReference type="PANTHER" id="PTHR42881:SF2">
    <property type="entry name" value="PROLYL ENDOPEPTIDASE"/>
    <property type="match status" value="1"/>
</dbReference>
<evidence type="ECO:0000256" key="6">
    <source>
        <dbReference type="ARBA" id="ARBA00022825"/>
    </source>
</evidence>
<keyword evidence="11" id="KW-1185">Reference proteome</keyword>
<dbReference type="FunFam" id="3.40.50.1820:FF:000005">
    <property type="entry name" value="Prolyl endopeptidase"/>
    <property type="match status" value="1"/>
</dbReference>
<evidence type="ECO:0000256" key="7">
    <source>
        <dbReference type="SAM" id="MobiDB-lite"/>
    </source>
</evidence>
<feature type="domain" description="Peptidase S9 prolyl oligopeptidase catalytic" evidence="8">
    <location>
        <begin position="744"/>
        <end position="958"/>
    </location>
</feature>
<feature type="compositionally biased region" description="Pro residues" evidence="7">
    <location>
        <begin position="241"/>
        <end position="267"/>
    </location>
</feature>